<keyword evidence="1" id="KW-0560">Oxidoreductase</keyword>
<gene>
    <name evidence="3" type="ORF">MBOT_04360</name>
</gene>
<dbReference type="GO" id="GO:0016491">
    <property type="term" value="F:oxidoreductase activity"/>
    <property type="evidence" value="ECO:0007669"/>
    <property type="project" value="UniProtKB-KW"/>
</dbReference>
<dbReference type="FunFam" id="3.20.20.100:FF:000004">
    <property type="entry name" value="Oxidoreductase, aldo/keto reductase"/>
    <property type="match status" value="1"/>
</dbReference>
<dbReference type="EMBL" id="BLKW01000002">
    <property type="protein sequence ID" value="GFG73071.1"/>
    <property type="molecule type" value="Genomic_DNA"/>
</dbReference>
<evidence type="ECO:0000259" key="2">
    <source>
        <dbReference type="Pfam" id="PF00248"/>
    </source>
</evidence>
<protein>
    <submittedName>
        <fullName evidence="3">Oxidoreductase</fullName>
    </submittedName>
</protein>
<evidence type="ECO:0000256" key="1">
    <source>
        <dbReference type="ARBA" id="ARBA00023002"/>
    </source>
</evidence>
<dbReference type="PANTHER" id="PTHR43364">
    <property type="entry name" value="NADH-SPECIFIC METHYLGLYOXAL REDUCTASE-RELATED"/>
    <property type="match status" value="1"/>
</dbReference>
<dbReference type="InterPro" id="IPR036812">
    <property type="entry name" value="NAD(P)_OxRdtase_dom_sf"/>
</dbReference>
<proteinExistence type="predicted"/>
<dbReference type="InterPro" id="IPR020471">
    <property type="entry name" value="AKR"/>
</dbReference>
<accession>A0A7I9XSU2</accession>
<dbReference type="PROSITE" id="PS00062">
    <property type="entry name" value="ALDOKETO_REDUCTASE_2"/>
    <property type="match status" value="1"/>
</dbReference>
<reference evidence="3 4" key="1">
    <citation type="journal article" date="2019" name="Emerg. Microbes Infect.">
        <title>Comprehensive subspecies identification of 175 nontuberculous mycobacteria species based on 7547 genomic profiles.</title>
        <authorList>
            <person name="Matsumoto Y."/>
            <person name="Kinjo T."/>
            <person name="Motooka D."/>
            <person name="Nabeya D."/>
            <person name="Jung N."/>
            <person name="Uechi K."/>
            <person name="Horii T."/>
            <person name="Iida T."/>
            <person name="Fujita J."/>
            <person name="Nakamura S."/>
        </authorList>
    </citation>
    <scope>NUCLEOTIDE SEQUENCE [LARGE SCALE GENOMIC DNA]</scope>
    <source>
        <strain evidence="3 4">JCM 17322</strain>
    </source>
</reference>
<dbReference type="SUPFAM" id="SSF51430">
    <property type="entry name" value="NAD(P)-linked oxidoreductase"/>
    <property type="match status" value="1"/>
</dbReference>
<keyword evidence="4" id="KW-1185">Reference proteome</keyword>
<dbReference type="PRINTS" id="PR00069">
    <property type="entry name" value="ALDKETRDTASE"/>
</dbReference>
<dbReference type="InterPro" id="IPR023210">
    <property type="entry name" value="NADP_OxRdtase_dom"/>
</dbReference>
<evidence type="ECO:0000313" key="4">
    <source>
        <dbReference type="Proteomes" id="UP000465361"/>
    </source>
</evidence>
<organism evidence="3 4">
    <name type="scientific">Mycobacterium botniense</name>
    <dbReference type="NCBI Taxonomy" id="84962"/>
    <lineage>
        <taxon>Bacteria</taxon>
        <taxon>Bacillati</taxon>
        <taxon>Actinomycetota</taxon>
        <taxon>Actinomycetes</taxon>
        <taxon>Mycobacteriales</taxon>
        <taxon>Mycobacteriaceae</taxon>
        <taxon>Mycobacterium</taxon>
    </lineage>
</organism>
<sequence length="327" mass="35305">MKTTTLGATGLNVSRIAFGTWEFCSDWGRADEDAAIAMIRHARELGINFFDTAQQYGFGASERLLGQALRTDLARSRDEVVIATKGGLRQTDDGLARDASPEWLRQGVHSSLSALGVDYIDLYLVHWPDPGVPASETAGALADLLSEGKIRHVGVSNYDTAQVKEFSATLPVEAVQPPYHLLRRDIERDLLPYCRANNIGVFVYGPLAHGLLTGTVGRATKFAPDDWRAKSDIFNGDGFLKNLEVIENLRVFADDLGITLSQLAIAWTLAQPGVHVAIVGAQHLGYLQDSAAAAEVTLSDADLDAIEKIVASAVPVGGPFPEMHNAR</sequence>
<comment type="caution">
    <text evidence="3">The sequence shown here is derived from an EMBL/GenBank/DDBJ whole genome shotgun (WGS) entry which is preliminary data.</text>
</comment>
<dbReference type="InterPro" id="IPR050523">
    <property type="entry name" value="AKR_Detox_Biosynth"/>
</dbReference>
<dbReference type="Pfam" id="PF00248">
    <property type="entry name" value="Aldo_ket_red"/>
    <property type="match status" value="1"/>
</dbReference>
<dbReference type="CDD" id="cd19084">
    <property type="entry name" value="AKR_AKR11B1-like"/>
    <property type="match status" value="1"/>
</dbReference>
<feature type="domain" description="NADP-dependent oxidoreductase" evidence="2">
    <location>
        <begin position="15"/>
        <end position="310"/>
    </location>
</feature>
<dbReference type="Gene3D" id="3.20.20.100">
    <property type="entry name" value="NADP-dependent oxidoreductase domain"/>
    <property type="match status" value="1"/>
</dbReference>
<dbReference type="AlphaFoldDB" id="A0A7I9XSU2"/>
<dbReference type="RefSeq" id="WP_163753781.1">
    <property type="nucleotide sequence ID" value="NZ_BLKW01000002.1"/>
</dbReference>
<name>A0A7I9XSU2_9MYCO</name>
<dbReference type="GO" id="GO:0005829">
    <property type="term" value="C:cytosol"/>
    <property type="evidence" value="ECO:0007669"/>
    <property type="project" value="TreeGrafter"/>
</dbReference>
<evidence type="ECO:0000313" key="3">
    <source>
        <dbReference type="EMBL" id="GFG73071.1"/>
    </source>
</evidence>
<dbReference type="PANTHER" id="PTHR43364:SF4">
    <property type="entry name" value="NAD(P)-LINKED OXIDOREDUCTASE SUPERFAMILY PROTEIN"/>
    <property type="match status" value="1"/>
</dbReference>
<dbReference type="Proteomes" id="UP000465361">
    <property type="component" value="Unassembled WGS sequence"/>
</dbReference>
<dbReference type="InterPro" id="IPR018170">
    <property type="entry name" value="Aldo/ket_reductase_CS"/>
</dbReference>